<gene>
    <name evidence="2" type="ORF">PoB_000474900</name>
</gene>
<dbReference type="Pfam" id="PF15071">
    <property type="entry name" value="TMEM220"/>
    <property type="match status" value="1"/>
</dbReference>
<keyword evidence="1" id="KW-1133">Transmembrane helix</keyword>
<comment type="caution">
    <text evidence="2">The sequence shown here is derived from an EMBL/GenBank/DDBJ whole genome shotgun (WGS) entry which is preliminary data.</text>
</comment>
<proteinExistence type="predicted"/>
<dbReference type="Proteomes" id="UP000735302">
    <property type="component" value="Unassembled WGS sequence"/>
</dbReference>
<dbReference type="PROSITE" id="PS51257">
    <property type="entry name" value="PROKAR_LIPOPROTEIN"/>
    <property type="match status" value="1"/>
</dbReference>
<name>A0AAV3Y7K2_9GAST</name>
<protein>
    <submittedName>
        <fullName evidence="2">Transmembrane protein 220</fullName>
    </submittedName>
</protein>
<dbReference type="EMBL" id="BLXT01000588">
    <property type="protein sequence ID" value="GFN78243.1"/>
    <property type="molecule type" value="Genomic_DNA"/>
</dbReference>
<dbReference type="AlphaFoldDB" id="A0AAV3Y7K2"/>
<keyword evidence="1 2" id="KW-0812">Transmembrane</keyword>
<organism evidence="2 3">
    <name type="scientific">Plakobranchus ocellatus</name>
    <dbReference type="NCBI Taxonomy" id="259542"/>
    <lineage>
        <taxon>Eukaryota</taxon>
        <taxon>Metazoa</taxon>
        <taxon>Spiralia</taxon>
        <taxon>Lophotrochozoa</taxon>
        <taxon>Mollusca</taxon>
        <taxon>Gastropoda</taxon>
        <taxon>Heterobranchia</taxon>
        <taxon>Euthyneura</taxon>
        <taxon>Panpulmonata</taxon>
        <taxon>Sacoglossa</taxon>
        <taxon>Placobranchoidea</taxon>
        <taxon>Plakobranchidae</taxon>
        <taxon>Plakobranchus</taxon>
    </lineage>
</organism>
<dbReference type="PANTHER" id="PTHR34262:SF1">
    <property type="entry name" value="TRANSMEMBRANE PROTEIN 220"/>
    <property type="match status" value="1"/>
</dbReference>
<keyword evidence="3" id="KW-1185">Reference proteome</keyword>
<sequence>MSQEIKEKSTQIWRTVHFLFAIFFSLACFVNRNDADWYLWMPIYSVPALLCFTASIKPHLRGEVLWHAAANILFYGCLLYWLFEVFAVYMVYRSKGITNPFAFEEGRELGGLTIIVAWARISLSSTTERSSDKSSKSSIVTLLPWIMTSLAVIPLAFWSLCFIPNLGLTFEHCNSMKSC</sequence>
<evidence type="ECO:0000313" key="3">
    <source>
        <dbReference type="Proteomes" id="UP000735302"/>
    </source>
</evidence>
<feature type="transmembrane region" description="Helical" evidence="1">
    <location>
        <begin position="139"/>
        <end position="160"/>
    </location>
</feature>
<feature type="transmembrane region" description="Helical" evidence="1">
    <location>
        <begin position="38"/>
        <end position="56"/>
    </location>
</feature>
<feature type="transmembrane region" description="Helical" evidence="1">
    <location>
        <begin position="68"/>
        <end position="89"/>
    </location>
</feature>
<accession>A0AAV3Y7K2</accession>
<evidence type="ECO:0000256" key="1">
    <source>
        <dbReference type="SAM" id="Phobius"/>
    </source>
</evidence>
<reference evidence="2 3" key="1">
    <citation type="journal article" date="2021" name="Elife">
        <title>Chloroplast acquisition without the gene transfer in kleptoplastic sea slugs, Plakobranchus ocellatus.</title>
        <authorList>
            <person name="Maeda T."/>
            <person name="Takahashi S."/>
            <person name="Yoshida T."/>
            <person name="Shimamura S."/>
            <person name="Takaki Y."/>
            <person name="Nagai Y."/>
            <person name="Toyoda A."/>
            <person name="Suzuki Y."/>
            <person name="Arimoto A."/>
            <person name="Ishii H."/>
            <person name="Satoh N."/>
            <person name="Nishiyama T."/>
            <person name="Hasebe M."/>
            <person name="Maruyama T."/>
            <person name="Minagawa J."/>
            <person name="Obokata J."/>
            <person name="Shigenobu S."/>
        </authorList>
    </citation>
    <scope>NUCLEOTIDE SEQUENCE [LARGE SCALE GENOMIC DNA]</scope>
</reference>
<feature type="transmembrane region" description="Helical" evidence="1">
    <location>
        <begin position="12"/>
        <end position="32"/>
    </location>
</feature>
<dbReference type="InterPro" id="IPR029377">
    <property type="entry name" value="TMEM220"/>
</dbReference>
<dbReference type="PANTHER" id="PTHR34262">
    <property type="entry name" value="TRANSMEMBRANE PROTEIN 220"/>
    <property type="match status" value="1"/>
</dbReference>
<evidence type="ECO:0000313" key="2">
    <source>
        <dbReference type="EMBL" id="GFN78243.1"/>
    </source>
</evidence>
<keyword evidence="1" id="KW-0472">Membrane</keyword>